<gene>
    <name evidence="1" type="ORF">B0J13DRAFT_620616</name>
</gene>
<sequence>MEERTHIVTNGILGQVSHMDQWKAEIMLAIYQQNNHFYSAHQPQISTWEVHSQNLVQRLWSNEISVRKSRISQAHRETFDSAYSPPDIEKAEWSSFIDFLKGETSLYWITDKPGSGKSTLMKYLFDNPRTEAHISRWSRGVTVVLDRCTRGQKIG</sequence>
<dbReference type="OrthoDB" id="5105065at2759"/>
<comment type="caution">
    <text evidence="1">The sequence shown here is derived from an EMBL/GenBank/DDBJ whole genome shotgun (WGS) entry which is preliminary data.</text>
</comment>
<dbReference type="AlphaFoldDB" id="A0A9P9F346"/>
<organism evidence="1 2">
    <name type="scientific">Dactylonectria estremocensis</name>
    <dbReference type="NCBI Taxonomy" id="1079267"/>
    <lineage>
        <taxon>Eukaryota</taxon>
        <taxon>Fungi</taxon>
        <taxon>Dikarya</taxon>
        <taxon>Ascomycota</taxon>
        <taxon>Pezizomycotina</taxon>
        <taxon>Sordariomycetes</taxon>
        <taxon>Hypocreomycetidae</taxon>
        <taxon>Hypocreales</taxon>
        <taxon>Nectriaceae</taxon>
        <taxon>Dactylonectria</taxon>
    </lineage>
</organism>
<name>A0A9P9F346_9HYPO</name>
<dbReference type="PANTHER" id="PTHR10039:SF5">
    <property type="entry name" value="NACHT DOMAIN-CONTAINING PROTEIN"/>
    <property type="match status" value="1"/>
</dbReference>
<proteinExistence type="predicted"/>
<reference evidence="1" key="1">
    <citation type="journal article" date="2021" name="Nat. Commun.">
        <title>Genetic determinants of endophytism in the Arabidopsis root mycobiome.</title>
        <authorList>
            <person name="Mesny F."/>
            <person name="Miyauchi S."/>
            <person name="Thiergart T."/>
            <person name="Pickel B."/>
            <person name="Atanasova L."/>
            <person name="Karlsson M."/>
            <person name="Huettel B."/>
            <person name="Barry K.W."/>
            <person name="Haridas S."/>
            <person name="Chen C."/>
            <person name="Bauer D."/>
            <person name="Andreopoulos W."/>
            <person name="Pangilinan J."/>
            <person name="LaButti K."/>
            <person name="Riley R."/>
            <person name="Lipzen A."/>
            <person name="Clum A."/>
            <person name="Drula E."/>
            <person name="Henrissat B."/>
            <person name="Kohler A."/>
            <person name="Grigoriev I.V."/>
            <person name="Martin F.M."/>
            <person name="Hacquard S."/>
        </authorList>
    </citation>
    <scope>NUCLEOTIDE SEQUENCE</scope>
    <source>
        <strain evidence="1">MPI-CAGE-AT-0021</strain>
    </source>
</reference>
<dbReference type="Proteomes" id="UP000717696">
    <property type="component" value="Unassembled WGS sequence"/>
</dbReference>
<evidence type="ECO:0000313" key="1">
    <source>
        <dbReference type="EMBL" id="KAH7150298.1"/>
    </source>
</evidence>
<keyword evidence="2" id="KW-1185">Reference proteome</keyword>
<accession>A0A9P9F346</accession>
<dbReference type="PANTHER" id="PTHR10039">
    <property type="entry name" value="AMELOGENIN"/>
    <property type="match status" value="1"/>
</dbReference>
<dbReference type="EMBL" id="JAGMUU010000006">
    <property type="protein sequence ID" value="KAH7150298.1"/>
    <property type="molecule type" value="Genomic_DNA"/>
</dbReference>
<protein>
    <submittedName>
        <fullName evidence="1">Uncharacterized protein</fullName>
    </submittedName>
</protein>
<evidence type="ECO:0000313" key="2">
    <source>
        <dbReference type="Proteomes" id="UP000717696"/>
    </source>
</evidence>